<dbReference type="InterPro" id="IPR007410">
    <property type="entry name" value="LpqE-like"/>
</dbReference>
<reference evidence="2 3" key="1">
    <citation type="submission" date="2020-08" db="EMBL/GenBank/DDBJ databases">
        <title>Genomic Encyclopedia of Type Strains, Phase IV (KMG-IV): sequencing the most valuable type-strain genomes for metagenomic binning, comparative biology and taxonomic classification.</title>
        <authorList>
            <person name="Goeker M."/>
        </authorList>
    </citation>
    <scope>NUCLEOTIDE SEQUENCE [LARGE SCALE GENOMIC DNA]</scope>
    <source>
        <strain evidence="2 3">YIM 65646</strain>
    </source>
</reference>
<name>A0A841FF97_9ACTN</name>
<feature type="signal peptide" evidence="1">
    <location>
        <begin position="1"/>
        <end position="30"/>
    </location>
</feature>
<dbReference type="PANTHER" id="PTHR36302">
    <property type="entry name" value="BLR7088 PROTEIN"/>
    <property type="match status" value="1"/>
</dbReference>
<dbReference type="AlphaFoldDB" id="A0A841FF97"/>
<dbReference type="InterPro" id="IPR036182">
    <property type="entry name" value="PCuAC_sf"/>
</dbReference>
<dbReference type="RefSeq" id="WP_184787131.1">
    <property type="nucleotide sequence ID" value="NZ_BONT01000045.1"/>
</dbReference>
<gene>
    <name evidence="2" type="ORF">HNR73_002105</name>
</gene>
<dbReference type="Proteomes" id="UP000548476">
    <property type="component" value="Unassembled WGS sequence"/>
</dbReference>
<comment type="caution">
    <text evidence="2">The sequence shown here is derived from an EMBL/GenBank/DDBJ whole genome shotgun (WGS) entry which is preliminary data.</text>
</comment>
<accession>A0A841FF97</accession>
<dbReference type="Gene3D" id="2.60.40.1890">
    <property type="entry name" value="PCu(A)C copper chaperone"/>
    <property type="match status" value="1"/>
</dbReference>
<keyword evidence="3" id="KW-1185">Reference proteome</keyword>
<protein>
    <recommendedName>
        <fullName evidence="4">Copper chaperone PCu(A)C</fullName>
    </recommendedName>
</protein>
<dbReference type="EMBL" id="JACHGT010000004">
    <property type="protein sequence ID" value="MBB6034255.1"/>
    <property type="molecule type" value="Genomic_DNA"/>
</dbReference>
<evidence type="ECO:0000256" key="1">
    <source>
        <dbReference type="SAM" id="SignalP"/>
    </source>
</evidence>
<dbReference type="SUPFAM" id="SSF110087">
    <property type="entry name" value="DR1885-like metal-binding protein"/>
    <property type="match status" value="1"/>
</dbReference>
<keyword evidence="1" id="KW-0732">Signal</keyword>
<evidence type="ECO:0000313" key="3">
    <source>
        <dbReference type="Proteomes" id="UP000548476"/>
    </source>
</evidence>
<evidence type="ECO:0008006" key="4">
    <source>
        <dbReference type="Google" id="ProtNLM"/>
    </source>
</evidence>
<evidence type="ECO:0000313" key="2">
    <source>
        <dbReference type="EMBL" id="MBB6034255.1"/>
    </source>
</evidence>
<sequence>MKPNPRGLAAVTGLLLLAVAVLTGCGKDAAAEDAPAEKATITVTDPWAKAAEKGMSAIFGSLVNHSTTDLAVVSATAEISPLELHEVVEQDGEMIMRPKEGGFAVAAGATHVLEPGGDHIMLMDLAAPLGPGDEIAVTLTLSDGSTVAFTAVVKDFSGADESYEPGMDHS</sequence>
<dbReference type="PANTHER" id="PTHR36302:SF1">
    <property type="entry name" value="COPPER CHAPERONE PCU(A)C"/>
    <property type="match status" value="1"/>
</dbReference>
<organism evidence="2 3">
    <name type="scientific">Phytomonospora endophytica</name>
    <dbReference type="NCBI Taxonomy" id="714109"/>
    <lineage>
        <taxon>Bacteria</taxon>
        <taxon>Bacillati</taxon>
        <taxon>Actinomycetota</taxon>
        <taxon>Actinomycetes</taxon>
        <taxon>Micromonosporales</taxon>
        <taxon>Micromonosporaceae</taxon>
        <taxon>Phytomonospora</taxon>
    </lineage>
</organism>
<dbReference type="Pfam" id="PF04314">
    <property type="entry name" value="PCuAC"/>
    <property type="match status" value="1"/>
</dbReference>
<dbReference type="PROSITE" id="PS51257">
    <property type="entry name" value="PROKAR_LIPOPROTEIN"/>
    <property type="match status" value="1"/>
</dbReference>
<proteinExistence type="predicted"/>
<dbReference type="InterPro" id="IPR058248">
    <property type="entry name" value="Lxx211020-like"/>
</dbReference>
<feature type="chain" id="PRO_5038648743" description="Copper chaperone PCu(A)C" evidence="1">
    <location>
        <begin position="31"/>
        <end position="170"/>
    </location>
</feature>